<evidence type="ECO:0000313" key="2">
    <source>
        <dbReference type="Proteomes" id="UP001165667"/>
    </source>
</evidence>
<dbReference type="Proteomes" id="UP001165667">
    <property type="component" value="Unassembled WGS sequence"/>
</dbReference>
<accession>A0AA42CJS7</accession>
<protein>
    <submittedName>
        <fullName evidence="1">Uncharacterized protein</fullName>
    </submittedName>
</protein>
<evidence type="ECO:0000313" key="1">
    <source>
        <dbReference type="EMBL" id="MCW6508416.1"/>
    </source>
</evidence>
<dbReference type="EMBL" id="JAMOIM010000005">
    <property type="protein sequence ID" value="MCW6508416.1"/>
    <property type="molecule type" value="Genomic_DNA"/>
</dbReference>
<name>A0AA42CJS7_9HYPH</name>
<sequence>MLMVAGETLSEYLTDMNRNDLVVAVDLRSRTPPLASLWKRRRPATIASF</sequence>
<keyword evidence="2" id="KW-1185">Reference proteome</keyword>
<reference evidence="1" key="1">
    <citation type="submission" date="2022-05" db="EMBL/GenBank/DDBJ databases">
        <authorList>
            <person name="Pankratov T."/>
        </authorList>
    </citation>
    <scope>NUCLEOTIDE SEQUENCE</scope>
    <source>
        <strain evidence="1">BP6-180914</strain>
    </source>
</reference>
<proteinExistence type="predicted"/>
<comment type="caution">
    <text evidence="1">The sequence shown here is derived from an EMBL/GenBank/DDBJ whole genome shotgun (WGS) entry which is preliminary data.</text>
</comment>
<dbReference type="RefSeq" id="WP_282584779.1">
    <property type="nucleotide sequence ID" value="NZ_JAMOIM010000005.1"/>
</dbReference>
<gene>
    <name evidence="1" type="ORF">M8523_10320</name>
</gene>
<dbReference type="AlphaFoldDB" id="A0AA42CJS7"/>
<organism evidence="1 2">
    <name type="scientific">Lichenifustis flavocetrariae</name>
    <dbReference type="NCBI Taxonomy" id="2949735"/>
    <lineage>
        <taxon>Bacteria</taxon>
        <taxon>Pseudomonadati</taxon>
        <taxon>Pseudomonadota</taxon>
        <taxon>Alphaproteobacteria</taxon>
        <taxon>Hyphomicrobiales</taxon>
        <taxon>Lichenihabitantaceae</taxon>
        <taxon>Lichenifustis</taxon>
    </lineage>
</organism>